<feature type="transmembrane region" description="Helical" evidence="1">
    <location>
        <begin position="53"/>
        <end position="74"/>
    </location>
</feature>
<name>A0AAW8DBN1_9MICC</name>
<proteinExistence type="predicted"/>
<evidence type="ECO:0000256" key="1">
    <source>
        <dbReference type="SAM" id="Phobius"/>
    </source>
</evidence>
<keyword evidence="1" id="KW-0812">Transmembrane</keyword>
<dbReference type="RefSeq" id="WP_172465578.1">
    <property type="nucleotide sequence ID" value="NZ_JAUSRG010000010.1"/>
</dbReference>
<accession>A0AAW8DBN1</accession>
<comment type="caution">
    <text evidence="2">The sequence shown here is derived from an EMBL/GenBank/DDBJ whole genome shotgun (WGS) entry which is preliminary data.</text>
</comment>
<feature type="transmembrane region" description="Helical" evidence="1">
    <location>
        <begin position="21"/>
        <end position="41"/>
    </location>
</feature>
<reference evidence="2 4" key="1">
    <citation type="submission" date="2023-07" db="EMBL/GenBank/DDBJ databases">
        <title>Sorghum-associated microbial communities from plants grown in Nebraska, USA.</title>
        <authorList>
            <person name="Schachtman D."/>
        </authorList>
    </citation>
    <scope>NUCLEOTIDE SEQUENCE</scope>
    <source>
        <strain evidence="2">DS1006</strain>
        <strain evidence="3 4">DS1016</strain>
    </source>
</reference>
<dbReference type="Proteomes" id="UP001230951">
    <property type="component" value="Unassembled WGS sequence"/>
</dbReference>
<sequence>MTRRAQGPTTSRNTWQAVYSMFGPMAVANFTMLLVIVLFVVFQPKASDPSTYWAIALMAVLMLIAGVLMVKGMLRLRLVRKSHKEDRRRIAAGLTLEPERDDD</sequence>
<protein>
    <submittedName>
        <fullName evidence="2">Membrane protein YdbS with pleckstrin-like domain</fullName>
    </submittedName>
</protein>
<evidence type="ECO:0000313" key="4">
    <source>
        <dbReference type="Proteomes" id="UP001230951"/>
    </source>
</evidence>
<dbReference type="EMBL" id="JAUSRG010000010">
    <property type="protein sequence ID" value="MDP9906296.1"/>
    <property type="molecule type" value="Genomic_DNA"/>
</dbReference>
<dbReference type="Proteomes" id="UP001242995">
    <property type="component" value="Unassembled WGS sequence"/>
</dbReference>
<evidence type="ECO:0000313" key="3">
    <source>
        <dbReference type="EMBL" id="MDQ0182146.1"/>
    </source>
</evidence>
<gene>
    <name evidence="2" type="ORF">J2S90_003275</name>
    <name evidence="3" type="ORF">J2S93_003593</name>
</gene>
<dbReference type="EMBL" id="JAUSTF010000010">
    <property type="protein sequence ID" value="MDQ0182146.1"/>
    <property type="molecule type" value="Genomic_DNA"/>
</dbReference>
<keyword evidence="1" id="KW-1133">Transmembrane helix</keyword>
<organism evidence="2 5">
    <name type="scientific">Arthrobacter bambusae</name>
    <dbReference type="NCBI Taxonomy" id="1338426"/>
    <lineage>
        <taxon>Bacteria</taxon>
        <taxon>Bacillati</taxon>
        <taxon>Actinomycetota</taxon>
        <taxon>Actinomycetes</taxon>
        <taxon>Micrococcales</taxon>
        <taxon>Micrococcaceae</taxon>
        <taxon>Arthrobacter</taxon>
    </lineage>
</organism>
<keyword evidence="1" id="KW-0472">Membrane</keyword>
<evidence type="ECO:0000313" key="5">
    <source>
        <dbReference type="Proteomes" id="UP001242995"/>
    </source>
</evidence>
<dbReference type="AlphaFoldDB" id="A0AAW8DBN1"/>
<evidence type="ECO:0000313" key="2">
    <source>
        <dbReference type="EMBL" id="MDP9906296.1"/>
    </source>
</evidence>
<keyword evidence="4" id="KW-1185">Reference proteome</keyword>